<reference evidence="1" key="1">
    <citation type="submission" date="2020-10" db="EMBL/GenBank/DDBJ databases">
        <title>Microbiome of the Black Sea water column analyzed by genome centric metagenomics.</title>
        <authorList>
            <person name="Cabello-Yeves P.J."/>
            <person name="Callieri C."/>
            <person name="Picazo A."/>
            <person name="Mehrshad M."/>
            <person name="Haro-Moreno J.M."/>
            <person name="Roda-Garcia J."/>
            <person name="Dzembekova N."/>
            <person name="Slabakova V."/>
            <person name="Slabakova N."/>
            <person name="Moncheva S."/>
            <person name="Rodriguez-Valera F."/>
        </authorList>
    </citation>
    <scope>NUCLEOTIDE SEQUENCE</scope>
    <source>
        <strain evidence="1">BS307-5m-G50</strain>
    </source>
</reference>
<dbReference type="AlphaFoldDB" id="A0A937I419"/>
<evidence type="ECO:0000313" key="1">
    <source>
        <dbReference type="EMBL" id="MBL6817786.1"/>
    </source>
</evidence>
<comment type="caution">
    <text evidence="1">The sequence shown here is derived from an EMBL/GenBank/DDBJ whole genome shotgun (WGS) entry which is preliminary data.</text>
</comment>
<protein>
    <recommendedName>
        <fullName evidence="3">Amidinotransferase</fullName>
    </recommendedName>
</protein>
<dbReference type="EMBL" id="JADHQD010000001">
    <property type="protein sequence ID" value="MBL6817786.1"/>
    <property type="molecule type" value="Genomic_DNA"/>
</dbReference>
<evidence type="ECO:0008006" key="3">
    <source>
        <dbReference type="Google" id="ProtNLM"/>
    </source>
</evidence>
<dbReference type="PIRSF" id="PIRSF028188">
    <property type="entry name" value="Amdntrnsf_FN0238"/>
    <property type="match status" value="1"/>
</dbReference>
<dbReference type="PANTHER" id="PTHR43224">
    <property type="entry name" value="AMIDINOTRANSFERASE"/>
    <property type="match status" value="1"/>
</dbReference>
<evidence type="ECO:0000313" key="2">
    <source>
        <dbReference type="Proteomes" id="UP000711391"/>
    </source>
</evidence>
<name>A0A937I419_9GAMM</name>
<proteinExistence type="predicted"/>
<gene>
    <name evidence="1" type="ORF">ISQ64_00065</name>
</gene>
<dbReference type="Proteomes" id="UP000711391">
    <property type="component" value="Unassembled WGS sequence"/>
</dbReference>
<organism evidence="1 2">
    <name type="scientific">SAR86 cluster bacterium</name>
    <dbReference type="NCBI Taxonomy" id="2030880"/>
    <lineage>
        <taxon>Bacteria</taxon>
        <taxon>Pseudomonadati</taxon>
        <taxon>Pseudomonadota</taxon>
        <taxon>Gammaproteobacteria</taxon>
        <taxon>SAR86 cluster</taxon>
    </lineage>
</organism>
<dbReference type="InterPro" id="IPR014541">
    <property type="entry name" value="Amdntrnsf_FN0238"/>
</dbReference>
<dbReference type="Gene3D" id="3.75.10.10">
    <property type="entry name" value="L-arginine/glycine Amidinotransferase, Chain A"/>
    <property type="match status" value="1"/>
</dbReference>
<dbReference type="Pfam" id="PF19420">
    <property type="entry name" value="DDAH_eukar"/>
    <property type="match status" value="1"/>
</dbReference>
<dbReference type="SUPFAM" id="SSF55909">
    <property type="entry name" value="Pentein"/>
    <property type="match status" value="1"/>
</dbReference>
<dbReference type="PANTHER" id="PTHR43224:SF1">
    <property type="entry name" value="AMIDINOTRANSFERASE"/>
    <property type="match status" value="1"/>
</dbReference>
<sequence length="299" mass="34752">MSYQSSSHLFMIEPKVFYSNKQTADSNHYQVSHKENEDIDAIKDNALKEFNNLKNLIEKHGITVTSMIGSDKCPDHIFPNWFITFDDKTFQLFSMNAENRRLEKTPEMINFLSKDYQLKADLTEYEEKEMFLEATSSMVFDRVNRIVYAASSSRTNPELTKKWCKDNDYELVLFETESHKGSSIYHTDVFMYVGQKVIGICFDVILPEYRDLVKEKVSQFHDVFEIEKSQILDFCGNSLEARNNANEYFIIMSSRAFNALSENQKAALSKYYKDIIHADLTTIEKYGGGSARCMLNELF</sequence>
<accession>A0A937I419</accession>